<dbReference type="AntiFam" id="ANF00088">
    <property type="entry name" value="Shadow ORF (opposite Fdh)"/>
</dbReference>
<name>A0A1H8MR58_9GAMM</name>
<gene>
    <name evidence="1" type="ORF">SAMN04490369_105317</name>
</gene>
<dbReference type="Proteomes" id="UP000199493">
    <property type="component" value="Unassembled WGS sequence"/>
</dbReference>
<proteinExistence type="predicted"/>
<reference evidence="1 2" key="1">
    <citation type="submission" date="2016-10" db="EMBL/GenBank/DDBJ databases">
        <authorList>
            <person name="de Groot N.N."/>
        </authorList>
    </citation>
    <scope>NUCLEOTIDE SEQUENCE [LARGE SCALE GENOMIC DNA]</scope>
    <source>
        <strain evidence="1 2">558</strain>
    </source>
</reference>
<dbReference type="AlphaFoldDB" id="A0A1H8MR58"/>
<sequence>MHSKVHATVSQFNDHFLNRLVIVFGIDTVGCTKLSCQVKLTVVDVDDDNLTRLGHGRTNNRRQAETENGHRSAFFHLGGIHDRAHAGGYVAAEQAHLFQRGFLVDLRQRNLRQNGVLGEGRATHVVIDWLSVLVEAAGAVGHQPLALGFADFPAQVGFAGQAEFALATFGGIQRNHMIADGNTGNAFTNRL</sequence>
<evidence type="ECO:0000313" key="1">
    <source>
        <dbReference type="EMBL" id="SEO19714.1"/>
    </source>
</evidence>
<evidence type="ECO:0000313" key="2">
    <source>
        <dbReference type="Proteomes" id="UP000199493"/>
    </source>
</evidence>
<accession>A0A1H8MR58</accession>
<dbReference type="EMBL" id="FODB01000053">
    <property type="protein sequence ID" value="SEO19714.1"/>
    <property type="molecule type" value="Genomic_DNA"/>
</dbReference>
<organism evidence="1 2">
    <name type="scientific">Vreelandella aquamarina</name>
    <dbReference type="NCBI Taxonomy" id="77097"/>
    <lineage>
        <taxon>Bacteria</taxon>
        <taxon>Pseudomonadati</taxon>
        <taxon>Pseudomonadota</taxon>
        <taxon>Gammaproteobacteria</taxon>
        <taxon>Oceanospirillales</taxon>
        <taxon>Halomonadaceae</taxon>
        <taxon>Vreelandella</taxon>
    </lineage>
</organism>
<protein>
    <submittedName>
        <fullName evidence="1">Uncharacterized protein</fullName>
    </submittedName>
</protein>
<dbReference type="STRING" id="77097.SAMN04490369_105317"/>